<dbReference type="AlphaFoldDB" id="A0AAN6XXV3"/>
<dbReference type="InterPro" id="IPR027417">
    <property type="entry name" value="P-loop_NTPase"/>
</dbReference>
<dbReference type="Pfam" id="PF24883">
    <property type="entry name" value="NPHP3_N"/>
    <property type="match status" value="1"/>
</dbReference>
<reference evidence="3" key="1">
    <citation type="journal article" date="2023" name="Mol. Phylogenet. Evol.">
        <title>Genome-scale phylogeny and comparative genomics of the fungal order Sordariales.</title>
        <authorList>
            <person name="Hensen N."/>
            <person name="Bonometti L."/>
            <person name="Westerberg I."/>
            <person name="Brannstrom I.O."/>
            <person name="Guillou S."/>
            <person name="Cros-Aarteil S."/>
            <person name="Calhoun S."/>
            <person name="Haridas S."/>
            <person name="Kuo A."/>
            <person name="Mondo S."/>
            <person name="Pangilinan J."/>
            <person name="Riley R."/>
            <person name="LaButti K."/>
            <person name="Andreopoulos B."/>
            <person name="Lipzen A."/>
            <person name="Chen C."/>
            <person name="Yan M."/>
            <person name="Daum C."/>
            <person name="Ng V."/>
            <person name="Clum A."/>
            <person name="Steindorff A."/>
            <person name="Ohm R.A."/>
            <person name="Martin F."/>
            <person name="Silar P."/>
            <person name="Natvig D.O."/>
            <person name="Lalanne C."/>
            <person name="Gautier V."/>
            <person name="Ament-Velasquez S.L."/>
            <person name="Kruys A."/>
            <person name="Hutchinson M.I."/>
            <person name="Powell A.J."/>
            <person name="Barry K."/>
            <person name="Miller A.N."/>
            <person name="Grigoriev I.V."/>
            <person name="Debuchy R."/>
            <person name="Gladieux P."/>
            <person name="Hiltunen Thoren M."/>
            <person name="Johannesson H."/>
        </authorList>
    </citation>
    <scope>NUCLEOTIDE SEQUENCE</scope>
    <source>
        <strain evidence="3">PSN293</strain>
    </source>
</reference>
<feature type="non-terminal residue" evidence="3">
    <location>
        <position position="1"/>
    </location>
</feature>
<dbReference type="PANTHER" id="PTHR10039:SF5">
    <property type="entry name" value="NACHT DOMAIN-CONTAINING PROTEIN"/>
    <property type="match status" value="1"/>
</dbReference>
<keyword evidence="1" id="KW-0677">Repeat</keyword>
<evidence type="ECO:0000313" key="4">
    <source>
        <dbReference type="Proteomes" id="UP001301769"/>
    </source>
</evidence>
<proteinExistence type="predicted"/>
<reference evidence="3" key="2">
    <citation type="submission" date="2023-05" db="EMBL/GenBank/DDBJ databases">
        <authorList>
            <consortium name="Lawrence Berkeley National Laboratory"/>
            <person name="Steindorff A."/>
            <person name="Hensen N."/>
            <person name="Bonometti L."/>
            <person name="Westerberg I."/>
            <person name="Brannstrom I.O."/>
            <person name="Guillou S."/>
            <person name="Cros-Aarteil S."/>
            <person name="Calhoun S."/>
            <person name="Haridas S."/>
            <person name="Kuo A."/>
            <person name="Mondo S."/>
            <person name="Pangilinan J."/>
            <person name="Riley R."/>
            <person name="Labutti K."/>
            <person name="Andreopoulos B."/>
            <person name="Lipzen A."/>
            <person name="Chen C."/>
            <person name="Yanf M."/>
            <person name="Daum C."/>
            <person name="Ng V."/>
            <person name="Clum A."/>
            <person name="Ohm R."/>
            <person name="Martin F."/>
            <person name="Silar P."/>
            <person name="Natvig D."/>
            <person name="Lalanne C."/>
            <person name="Gautier V."/>
            <person name="Ament-Velasquez S.L."/>
            <person name="Kruys A."/>
            <person name="Hutchinson M.I."/>
            <person name="Powell A.J."/>
            <person name="Barry K."/>
            <person name="Miller A.N."/>
            <person name="Grigoriev I.V."/>
            <person name="Debuchy R."/>
            <person name="Gladieux P."/>
            <person name="Thoren M.H."/>
            <person name="Johannesson H."/>
        </authorList>
    </citation>
    <scope>NUCLEOTIDE SEQUENCE</scope>
    <source>
        <strain evidence="3">PSN293</strain>
    </source>
</reference>
<sequence length="506" mass="57348">NSLGGLLIKNAICLSESSSEEHLGQVHDNTIGIVFLGTPHRGSNMAVYAKLVADILKLSQKRVNPGLLALLKKDSDILAAIEDDFAIWLRKKGMTFQITCFFEDLELLAFGAVVTKDSARLPGYTVLPIEANHMGMARFKSARDTGYQRILGELTRWLELTSPKNNRVFTVTEKNCLRSLHFPDIGTWEDTVDPAMPQTFTWAWTDDDDSFATWAHSKNQLYWVRGKPGSGKSTFLKDLVYRLPSHHVGRPKIVIAGHFLRFDGSDLSRSLEGILRSWLWQISTQREDALREVMPHFVELQSTQPAPSWSLRTLYKALISAIKVLHETDSSLFLFLDALNESNQGNLKIAKFCLDLLSKDPTASVLRLCVSSRVDAEFSYEFRTANGIVLEDKMDGDIRMYVTNMCSDMLREPAFHSFVDEIISKACGVFLWVKLASSELQRGWRRGKDKKKMTRTLKSLPERLASLYRQILDHMDVDDREDAIKMLSVAVAAVRPLTLEEFQYSF</sequence>
<keyword evidence="4" id="KW-1185">Reference proteome</keyword>
<accession>A0AAN6XXV3</accession>
<dbReference type="InterPro" id="IPR056884">
    <property type="entry name" value="NPHP3-like_N"/>
</dbReference>
<dbReference type="EMBL" id="MU858235">
    <property type="protein sequence ID" value="KAK4208648.1"/>
    <property type="molecule type" value="Genomic_DNA"/>
</dbReference>
<feature type="domain" description="Nephrocystin 3-like N-terminal" evidence="2">
    <location>
        <begin position="201"/>
        <end position="373"/>
    </location>
</feature>
<feature type="non-terminal residue" evidence="3">
    <location>
        <position position="506"/>
    </location>
</feature>
<dbReference type="SUPFAM" id="SSF52540">
    <property type="entry name" value="P-loop containing nucleoside triphosphate hydrolases"/>
    <property type="match status" value="1"/>
</dbReference>
<dbReference type="PANTHER" id="PTHR10039">
    <property type="entry name" value="AMELOGENIN"/>
    <property type="match status" value="1"/>
</dbReference>
<evidence type="ECO:0000259" key="2">
    <source>
        <dbReference type="Pfam" id="PF24883"/>
    </source>
</evidence>
<protein>
    <recommendedName>
        <fullName evidence="2">Nephrocystin 3-like N-terminal domain-containing protein</fullName>
    </recommendedName>
</protein>
<name>A0AAN6XXV3_9PEZI</name>
<dbReference type="Gene3D" id="3.40.50.300">
    <property type="entry name" value="P-loop containing nucleotide triphosphate hydrolases"/>
    <property type="match status" value="1"/>
</dbReference>
<evidence type="ECO:0000313" key="3">
    <source>
        <dbReference type="EMBL" id="KAK4208648.1"/>
    </source>
</evidence>
<comment type="caution">
    <text evidence="3">The sequence shown here is derived from an EMBL/GenBank/DDBJ whole genome shotgun (WGS) entry which is preliminary data.</text>
</comment>
<organism evidence="3 4">
    <name type="scientific">Rhypophila decipiens</name>
    <dbReference type="NCBI Taxonomy" id="261697"/>
    <lineage>
        <taxon>Eukaryota</taxon>
        <taxon>Fungi</taxon>
        <taxon>Dikarya</taxon>
        <taxon>Ascomycota</taxon>
        <taxon>Pezizomycotina</taxon>
        <taxon>Sordariomycetes</taxon>
        <taxon>Sordariomycetidae</taxon>
        <taxon>Sordariales</taxon>
        <taxon>Naviculisporaceae</taxon>
        <taxon>Rhypophila</taxon>
    </lineage>
</organism>
<dbReference type="Proteomes" id="UP001301769">
    <property type="component" value="Unassembled WGS sequence"/>
</dbReference>
<gene>
    <name evidence="3" type="ORF">QBC37DRAFT_252923</name>
</gene>
<evidence type="ECO:0000256" key="1">
    <source>
        <dbReference type="ARBA" id="ARBA00022737"/>
    </source>
</evidence>